<dbReference type="Proteomes" id="UP000036947">
    <property type="component" value="Unassembled WGS sequence"/>
</dbReference>
<keyword evidence="2" id="KW-1185">Reference proteome</keyword>
<dbReference type="STRING" id="1163406.A0A0L0MXE2"/>
<organism evidence="1 2">
    <name type="scientific">Tolypocladium ophioglossoides (strain CBS 100239)</name>
    <name type="common">Snaketongue truffleclub</name>
    <name type="synonym">Elaphocordyceps ophioglossoides</name>
    <dbReference type="NCBI Taxonomy" id="1163406"/>
    <lineage>
        <taxon>Eukaryota</taxon>
        <taxon>Fungi</taxon>
        <taxon>Dikarya</taxon>
        <taxon>Ascomycota</taxon>
        <taxon>Pezizomycotina</taxon>
        <taxon>Sordariomycetes</taxon>
        <taxon>Hypocreomycetidae</taxon>
        <taxon>Hypocreales</taxon>
        <taxon>Ophiocordycipitaceae</taxon>
        <taxon>Tolypocladium</taxon>
    </lineage>
</organism>
<name>A0A0L0MXE2_TOLOC</name>
<comment type="caution">
    <text evidence="1">The sequence shown here is derived from an EMBL/GenBank/DDBJ whole genome shotgun (WGS) entry which is preliminary data.</text>
</comment>
<dbReference type="OrthoDB" id="4765944at2759"/>
<accession>A0A0L0MXE2</accession>
<sequence>MANHAEETSSPPTSTKATRIAVPGQLLPTTEALLELREKFLSVYDVASILESKSLPWYCIHRDFYKLDASRAPTGPIPGNDYHAKDPRIHADPAAWAGTLRFDPSHRSTAAGTQISGPLIVPFKHIEDHPDLVAGGNKSLDEVAALIRDLWPDVEIGPPTYPFKRTQLTDTNAPEYRVFHWISSKRLNSEIVDVQPFSRTPHGQFLDTQRLHEFVLPSEVRLHGEPFSHAQI</sequence>
<protein>
    <submittedName>
        <fullName evidence="1">Uncharacterized protein</fullName>
    </submittedName>
</protein>
<evidence type="ECO:0000313" key="2">
    <source>
        <dbReference type="Proteomes" id="UP000036947"/>
    </source>
</evidence>
<dbReference type="EMBL" id="LFRF01000053">
    <property type="protein sequence ID" value="KND86558.1"/>
    <property type="molecule type" value="Genomic_DNA"/>
</dbReference>
<dbReference type="AlphaFoldDB" id="A0A0L0MXE2"/>
<gene>
    <name evidence="1" type="ORF">TOPH_08800</name>
</gene>
<proteinExistence type="predicted"/>
<reference evidence="1 2" key="1">
    <citation type="journal article" date="2015" name="BMC Genomics">
        <title>The genome of the truffle-parasite Tolypocladium ophioglossoides and the evolution of antifungal peptaibiotics.</title>
        <authorList>
            <person name="Quandt C.A."/>
            <person name="Bushley K.E."/>
            <person name="Spatafora J.W."/>
        </authorList>
    </citation>
    <scope>NUCLEOTIDE SEQUENCE [LARGE SCALE GENOMIC DNA]</scope>
    <source>
        <strain evidence="1 2">CBS 100239</strain>
    </source>
</reference>
<evidence type="ECO:0000313" key="1">
    <source>
        <dbReference type="EMBL" id="KND86558.1"/>
    </source>
</evidence>